<protein>
    <submittedName>
        <fullName evidence="3">Serine/threonine protein kinase</fullName>
    </submittedName>
</protein>
<gene>
    <name evidence="2" type="ORF">Lcin_2934</name>
    <name evidence="3" type="ORF">NCTC12438_01247</name>
</gene>
<accession>A0A378IHZ5</accession>
<dbReference type="Proteomes" id="UP000255316">
    <property type="component" value="Unassembled WGS sequence"/>
</dbReference>
<proteinExistence type="predicted"/>
<dbReference type="EMBL" id="UGNX01000001">
    <property type="protein sequence ID" value="STX34643.1"/>
    <property type="molecule type" value="Genomic_DNA"/>
</dbReference>
<reference evidence="2 4" key="1">
    <citation type="submission" date="2015-11" db="EMBL/GenBank/DDBJ databases">
        <title>Genomic analysis of 38 Legionella species identifies large and diverse effector repertoires.</title>
        <authorList>
            <person name="Burstein D."/>
            <person name="Amaro F."/>
            <person name="Zusman T."/>
            <person name="Lifshitz Z."/>
            <person name="Cohen O."/>
            <person name="Gilbert J.A."/>
            <person name="Pupko T."/>
            <person name="Shuman H.A."/>
            <person name="Segal G."/>
        </authorList>
    </citation>
    <scope>NUCLEOTIDE SEQUENCE [LARGE SCALE GENOMIC DNA]</scope>
    <source>
        <strain evidence="2 4">CDC#72-OH-14</strain>
    </source>
</reference>
<dbReference type="InterPro" id="IPR011009">
    <property type="entry name" value="Kinase-like_dom_sf"/>
</dbReference>
<keyword evidence="4" id="KW-1185">Reference proteome</keyword>
<dbReference type="EMBL" id="LNXX01000047">
    <property type="protein sequence ID" value="KTC81864.1"/>
    <property type="molecule type" value="Genomic_DNA"/>
</dbReference>
<keyword evidence="3" id="KW-0808">Transferase</keyword>
<dbReference type="SUPFAM" id="SSF56112">
    <property type="entry name" value="Protein kinase-like (PK-like)"/>
    <property type="match status" value="1"/>
</dbReference>
<dbReference type="PROSITE" id="PS50011">
    <property type="entry name" value="PROTEIN_KINASE_DOM"/>
    <property type="match status" value="1"/>
</dbReference>
<dbReference type="GO" id="GO:0005524">
    <property type="term" value="F:ATP binding"/>
    <property type="evidence" value="ECO:0007669"/>
    <property type="project" value="InterPro"/>
</dbReference>
<evidence type="ECO:0000313" key="2">
    <source>
        <dbReference type="EMBL" id="KTC81864.1"/>
    </source>
</evidence>
<organism evidence="3 5">
    <name type="scientific">Legionella cincinnatiensis</name>
    <dbReference type="NCBI Taxonomy" id="28085"/>
    <lineage>
        <taxon>Bacteria</taxon>
        <taxon>Pseudomonadati</taxon>
        <taxon>Pseudomonadota</taxon>
        <taxon>Gammaproteobacteria</taxon>
        <taxon>Legionellales</taxon>
        <taxon>Legionellaceae</taxon>
        <taxon>Legionella</taxon>
    </lineage>
</organism>
<keyword evidence="3" id="KW-0723">Serine/threonine-protein kinase</keyword>
<sequence>MPKSIEQHLRHELKEVFTPVYVERQASNIVNNEMITRTLLVTEFCCGGDLEMHCQNFPANSSHRLKSSLNIYSQMANILQHLVYKQAGFPDMKNTDWLIDPQGKIQLADTKSFVPLDKDGFINIDNLNKNWCLLITSAHMNPPEIIGTRLSADKLHSFILGKNLYQYLTGCQAAYLHNKSDANMYDFSSSIFQTEEGSELEKLIRSMIKQNPTDRISINHALLELEKIKCRNLLRDFSSYNLGDKESEKVKFIKEQVVSINNSNSLEQINTISKFLYLQTAAIKQHALNLEKAKCQTLLKELNSYNLEGQESQKASFMNEQLNNINHSNSLEQINTIFKFLHEKTTAIKKHTFDLEKTKCQTLLNELNSYNLGTEEPQKSCFIKEQFININHSNSLEQINAISKFLHKKVTTIKQHALDLEISKCESLLKELNSYNPSDKNIEIKKYTEEQTKNIALAKTYQQVVDIKYNLSFYLFKIKNTANQNWDTRVPQQMFFKEAPRTAYRCDANNQRNDLRPLK</sequence>
<dbReference type="GO" id="GO:0004674">
    <property type="term" value="F:protein serine/threonine kinase activity"/>
    <property type="evidence" value="ECO:0007669"/>
    <property type="project" value="UniProtKB-KW"/>
</dbReference>
<name>A0A378IHZ5_9GAMM</name>
<dbReference type="Proteomes" id="UP000054854">
    <property type="component" value="Unassembled WGS sequence"/>
</dbReference>
<evidence type="ECO:0000313" key="4">
    <source>
        <dbReference type="Proteomes" id="UP000054854"/>
    </source>
</evidence>
<evidence type="ECO:0000259" key="1">
    <source>
        <dbReference type="PROSITE" id="PS50011"/>
    </source>
</evidence>
<evidence type="ECO:0000313" key="3">
    <source>
        <dbReference type="EMBL" id="STX34643.1"/>
    </source>
</evidence>
<reference evidence="3 5" key="2">
    <citation type="submission" date="2018-06" db="EMBL/GenBank/DDBJ databases">
        <authorList>
            <consortium name="Pathogen Informatics"/>
            <person name="Doyle S."/>
        </authorList>
    </citation>
    <scope>NUCLEOTIDE SEQUENCE [LARGE SCALE GENOMIC DNA]</scope>
    <source>
        <strain evidence="3 5">NCTC12438</strain>
    </source>
</reference>
<dbReference type="AlphaFoldDB" id="A0A378IHZ5"/>
<keyword evidence="3" id="KW-0418">Kinase</keyword>
<dbReference type="InterPro" id="IPR000719">
    <property type="entry name" value="Prot_kinase_dom"/>
</dbReference>
<dbReference type="Gene3D" id="1.10.510.10">
    <property type="entry name" value="Transferase(Phosphotransferase) domain 1"/>
    <property type="match status" value="1"/>
</dbReference>
<evidence type="ECO:0000313" key="5">
    <source>
        <dbReference type="Proteomes" id="UP000255316"/>
    </source>
</evidence>
<feature type="domain" description="Protein kinase" evidence="1">
    <location>
        <begin position="1"/>
        <end position="228"/>
    </location>
</feature>